<dbReference type="OrthoDB" id="9794935at2"/>
<dbReference type="Proteomes" id="UP000380386">
    <property type="component" value="Unassembled WGS sequence"/>
</dbReference>
<evidence type="ECO:0000256" key="1">
    <source>
        <dbReference type="SAM" id="MobiDB-lite"/>
    </source>
</evidence>
<accession>A0A5P0ZI77</accession>
<dbReference type="AlphaFoldDB" id="A0A5P0ZI77"/>
<dbReference type="PANTHER" id="PTHR34071">
    <property type="entry name" value="5-NITROIMIDAZOLE ANTIBIOTICS RESISTANCE PROTEIN, NIMA-FAMILY-RELATED PROTEIN-RELATED"/>
    <property type="match status" value="1"/>
</dbReference>
<dbReference type="Gene3D" id="2.30.110.10">
    <property type="entry name" value="Electron Transport, Fmn-binding Protein, Chain A"/>
    <property type="match status" value="1"/>
</dbReference>
<dbReference type="InterPro" id="IPR024747">
    <property type="entry name" value="Pyridox_Oxase-rel"/>
</dbReference>
<protein>
    <recommendedName>
        <fullName evidence="4">Pyridoxamine 5'-phosphate oxidase family protein</fullName>
    </recommendedName>
</protein>
<evidence type="ECO:0008006" key="4">
    <source>
        <dbReference type="Google" id="ProtNLM"/>
    </source>
</evidence>
<sequence length="207" mass="23024">MNNEIYHDHSVINWTLDHCKILHLGLSNDEGTFVVPVNYGYEETSDGQYVIYIHGTSNGDKGKALDQESIISFEADGGHEALTYTPPSEGAFGPAFRSIMGRGQVKRIDDNNEKVHALRTMIHNYVRDIPVALHAETMENVPVWKILVTDITAKLHHPTQEWQTALGLNEPLSKGIHYDTDGAVISKDQLPDDDSLDTISSASKKNE</sequence>
<dbReference type="EMBL" id="VDFM01000007">
    <property type="protein sequence ID" value="MQS52754.1"/>
    <property type="molecule type" value="Genomic_DNA"/>
</dbReference>
<comment type="caution">
    <text evidence="2">The sequence shown here is derived from an EMBL/GenBank/DDBJ whole genome shotgun (WGS) entry which is preliminary data.</text>
</comment>
<organism evidence="2 3">
    <name type="scientific">Companilactobacillus mishanensis</name>
    <dbReference type="NCBI Taxonomy" id="2486008"/>
    <lineage>
        <taxon>Bacteria</taxon>
        <taxon>Bacillati</taxon>
        <taxon>Bacillota</taxon>
        <taxon>Bacilli</taxon>
        <taxon>Lactobacillales</taxon>
        <taxon>Lactobacillaceae</taxon>
        <taxon>Companilactobacillus</taxon>
    </lineage>
</organism>
<dbReference type="PANTHER" id="PTHR34071:SF2">
    <property type="entry name" value="FLAVIN-NUCLEOTIDE-BINDING PROTEIN"/>
    <property type="match status" value="1"/>
</dbReference>
<feature type="compositionally biased region" description="Polar residues" evidence="1">
    <location>
        <begin position="197"/>
        <end position="207"/>
    </location>
</feature>
<dbReference type="InterPro" id="IPR012349">
    <property type="entry name" value="Split_barrel_FMN-bd"/>
</dbReference>
<dbReference type="SUPFAM" id="SSF50475">
    <property type="entry name" value="FMN-binding split barrel"/>
    <property type="match status" value="1"/>
</dbReference>
<proteinExistence type="predicted"/>
<dbReference type="RefSeq" id="WP_153383317.1">
    <property type="nucleotide sequence ID" value="NZ_VDFM01000007.1"/>
</dbReference>
<evidence type="ECO:0000313" key="2">
    <source>
        <dbReference type="EMBL" id="MQS52754.1"/>
    </source>
</evidence>
<dbReference type="Pfam" id="PF12900">
    <property type="entry name" value="Pyridox_ox_2"/>
    <property type="match status" value="1"/>
</dbReference>
<reference evidence="2 3" key="1">
    <citation type="journal article" date="2019" name="Syst. Appl. Microbiol.">
        <title>Polyphasic characterization of two novel Lactobacillus spp. isolated from blown salami packages: Description of Lactobacillus halodurans sp. nov. and Lactobacillus salsicarnum sp. nov.</title>
        <authorList>
            <person name="Schuster J.A."/>
            <person name="Klingl A."/>
            <person name="Vogel R.F."/>
            <person name="Ehrmann M.A."/>
        </authorList>
    </citation>
    <scope>NUCLEOTIDE SEQUENCE [LARGE SCALE GENOMIC DNA]</scope>
    <source>
        <strain evidence="2 3">TMW 1.2118</strain>
    </source>
</reference>
<gene>
    <name evidence="2" type="ORF">FHL02_06930</name>
</gene>
<name>A0A5P0ZI77_9LACO</name>
<feature type="region of interest" description="Disordered" evidence="1">
    <location>
        <begin position="187"/>
        <end position="207"/>
    </location>
</feature>
<evidence type="ECO:0000313" key="3">
    <source>
        <dbReference type="Proteomes" id="UP000380386"/>
    </source>
</evidence>